<keyword evidence="3" id="KW-0804">Transcription</keyword>
<evidence type="ECO:0000313" key="6">
    <source>
        <dbReference type="EMBL" id="GAA0948658.1"/>
    </source>
</evidence>
<comment type="caution">
    <text evidence="6">The sequence shown here is derived from an EMBL/GenBank/DDBJ whole genome shotgun (WGS) entry which is preliminary data.</text>
</comment>
<feature type="DNA-binding region" description="H-T-H motif" evidence="4">
    <location>
        <begin position="32"/>
        <end position="51"/>
    </location>
</feature>
<reference evidence="6 7" key="1">
    <citation type="journal article" date="2019" name="Int. J. Syst. Evol. Microbiol.">
        <title>The Global Catalogue of Microorganisms (GCM) 10K type strain sequencing project: providing services to taxonomists for standard genome sequencing and annotation.</title>
        <authorList>
            <consortium name="The Broad Institute Genomics Platform"/>
            <consortium name="The Broad Institute Genome Sequencing Center for Infectious Disease"/>
            <person name="Wu L."/>
            <person name="Ma J."/>
        </authorList>
    </citation>
    <scope>NUCLEOTIDE SEQUENCE [LARGE SCALE GENOMIC DNA]</scope>
    <source>
        <strain evidence="6 7">JCM 11444</strain>
    </source>
</reference>
<dbReference type="InterPro" id="IPR050109">
    <property type="entry name" value="HTH-type_TetR-like_transc_reg"/>
</dbReference>
<dbReference type="PANTHER" id="PTHR30055">
    <property type="entry name" value="HTH-TYPE TRANSCRIPTIONAL REGULATOR RUTR"/>
    <property type="match status" value="1"/>
</dbReference>
<dbReference type="PROSITE" id="PS50977">
    <property type="entry name" value="HTH_TETR_2"/>
    <property type="match status" value="1"/>
</dbReference>
<sequence length="187" mass="20065">MTTPLRRDARRSIEKITAVAVEMFAERGLDCPLGEIARRAGVSPGTIYHRFGGRAGLIEAVAPQVAAGKVAAVIDAAEGKTTAWERFAAYVEGLGALGGSDAVLRDALTARSELTPPLHEVCGQGLERGFVLMEKAHRDGTLRADFGPDDLHPLLLSVIGVAHAAPEARRRMVEFILDGLRAQHRRP</sequence>
<dbReference type="InterPro" id="IPR036271">
    <property type="entry name" value="Tet_transcr_reg_TetR-rel_C_sf"/>
</dbReference>
<evidence type="ECO:0000256" key="3">
    <source>
        <dbReference type="ARBA" id="ARBA00023163"/>
    </source>
</evidence>
<organism evidence="6 7">
    <name type="scientific">Streptomyces rhizosphaericus</name>
    <dbReference type="NCBI Taxonomy" id="114699"/>
    <lineage>
        <taxon>Bacteria</taxon>
        <taxon>Bacillati</taxon>
        <taxon>Actinomycetota</taxon>
        <taxon>Actinomycetes</taxon>
        <taxon>Kitasatosporales</taxon>
        <taxon>Streptomycetaceae</taxon>
        <taxon>Streptomyces</taxon>
        <taxon>Streptomyces violaceusniger group</taxon>
    </lineage>
</organism>
<proteinExistence type="predicted"/>
<dbReference type="Gene3D" id="1.10.357.10">
    <property type="entry name" value="Tetracycline Repressor, domain 2"/>
    <property type="match status" value="1"/>
</dbReference>
<keyword evidence="2 4" id="KW-0238">DNA-binding</keyword>
<evidence type="ECO:0000256" key="4">
    <source>
        <dbReference type="PROSITE-ProRule" id="PRU00335"/>
    </source>
</evidence>
<name>A0ABN1QWZ1_9ACTN</name>
<evidence type="ECO:0000256" key="1">
    <source>
        <dbReference type="ARBA" id="ARBA00023015"/>
    </source>
</evidence>
<dbReference type="Pfam" id="PF00440">
    <property type="entry name" value="TetR_N"/>
    <property type="match status" value="1"/>
</dbReference>
<dbReference type="EMBL" id="BAAAID010000060">
    <property type="protein sequence ID" value="GAA0948658.1"/>
    <property type="molecule type" value="Genomic_DNA"/>
</dbReference>
<dbReference type="InterPro" id="IPR009057">
    <property type="entry name" value="Homeodomain-like_sf"/>
</dbReference>
<evidence type="ECO:0000256" key="2">
    <source>
        <dbReference type="ARBA" id="ARBA00023125"/>
    </source>
</evidence>
<accession>A0ABN1QWZ1</accession>
<keyword evidence="7" id="KW-1185">Reference proteome</keyword>
<keyword evidence="1" id="KW-0805">Transcription regulation</keyword>
<dbReference type="Proteomes" id="UP001500418">
    <property type="component" value="Unassembled WGS sequence"/>
</dbReference>
<dbReference type="Pfam" id="PF21597">
    <property type="entry name" value="TetR_C_43"/>
    <property type="match status" value="1"/>
</dbReference>
<dbReference type="SUPFAM" id="SSF48498">
    <property type="entry name" value="Tetracyclin repressor-like, C-terminal domain"/>
    <property type="match status" value="1"/>
</dbReference>
<dbReference type="PRINTS" id="PR00455">
    <property type="entry name" value="HTHTETR"/>
</dbReference>
<protein>
    <submittedName>
        <fullName evidence="6">TetR/AcrR family transcriptional regulator</fullName>
    </submittedName>
</protein>
<feature type="domain" description="HTH tetR-type" evidence="5">
    <location>
        <begin position="10"/>
        <end position="69"/>
    </location>
</feature>
<dbReference type="InterPro" id="IPR001647">
    <property type="entry name" value="HTH_TetR"/>
</dbReference>
<evidence type="ECO:0000313" key="7">
    <source>
        <dbReference type="Proteomes" id="UP001500418"/>
    </source>
</evidence>
<evidence type="ECO:0000259" key="5">
    <source>
        <dbReference type="PROSITE" id="PS50977"/>
    </source>
</evidence>
<dbReference type="InterPro" id="IPR049445">
    <property type="entry name" value="TetR_SbtR-like_C"/>
</dbReference>
<dbReference type="SUPFAM" id="SSF46689">
    <property type="entry name" value="Homeodomain-like"/>
    <property type="match status" value="1"/>
</dbReference>
<gene>
    <name evidence="6" type="ORF">GCM10009575_070100</name>
</gene>
<dbReference type="PANTHER" id="PTHR30055:SF234">
    <property type="entry name" value="HTH-TYPE TRANSCRIPTIONAL REGULATOR BETI"/>
    <property type="match status" value="1"/>
</dbReference>